<dbReference type="Proteomes" id="UP000753802">
    <property type="component" value="Unassembled WGS sequence"/>
</dbReference>
<reference evidence="2 3" key="1">
    <citation type="submission" date="2020-01" db="EMBL/GenBank/DDBJ databases">
        <title>Genome analysis.</title>
        <authorList>
            <person name="Wu S."/>
            <person name="Wang G."/>
        </authorList>
    </citation>
    <scope>NUCLEOTIDE SEQUENCE [LARGE SCALE GENOMIC DNA]</scope>
    <source>
        <strain evidence="2 3">SYL130</strain>
    </source>
</reference>
<keyword evidence="1" id="KW-1133">Transmembrane helix</keyword>
<comment type="caution">
    <text evidence="2">The sequence shown here is derived from an EMBL/GenBank/DDBJ whole genome shotgun (WGS) entry which is preliminary data.</text>
</comment>
<name>A0ABW9ZS25_9BACT</name>
<dbReference type="InterPro" id="IPR005625">
    <property type="entry name" value="PepSY-ass_TM"/>
</dbReference>
<keyword evidence="1" id="KW-0812">Transmembrane</keyword>
<evidence type="ECO:0000313" key="2">
    <source>
        <dbReference type="EMBL" id="NCI49764.1"/>
    </source>
</evidence>
<sequence length="360" mass="40945">MRKSIFFTIHSFAGLLSGLFILLMSLSGAALVFHEELDALQHPPVAVAENKTLLPVDSCYRSLQKKYPHAQVSSCNLAEDIHHPYVFSAYDSSFAEGKQTMQVFVHPQTAEILWVRGGSKDMRNNFMSWLTVFHNSFHLKKKGEWLLGFFAVVFVISLLTGVVLYRKNIASVLRFRKEMFRRANIHQLIGVYALLFNLMIGVTGYWMQRYVFKKSFYQTMQPYTPVIKPSPALFFNIDSALQGVKKQHPSFTGYIIYFAPTQSRKTAVYGSRLTNSFIHSKKFADVVYLDSVGGIAKTAFVNEIEPSSRYDIINAQIHYGRFGGWPVKALYSIFGLTGGLLSITGFLLWLRRGRTGRRSK</sequence>
<feature type="transmembrane region" description="Helical" evidence="1">
    <location>
        <begin position="329"/>
        <end position="350"/>
    </location>
</feature>
<dbReference type="RefSeq" id="WP_161818074.1">
    <property type="nucleotide sequence ID" value="NZ_JAACJS010000011.1"/>
</dbReference>
<proteinExistence type="predicted"/>
<gene>
    <name evidence="2" type="ORF">GWC95_07515</name>
</gene>
<dbReference type="PANTHER" id="PTHR34219">
    <property type="entry name" value="IRON-REGULATED INNER MEMBRANE PROTEIN-RELATED"/>
    <property type="match status" value="1"/>
</dbReference>
<accession>A0ABW9ZS25</accession>
<dbReference type="Pfam" id="PF03929">
    <property type="entry name" value="PepSY_TM"/>
    <property type="match status" value="1"/>
</dbReference>
<protein>
    <submittedName>
        <fullName evidence="2">PepSY domain-containing protein</fullName>
    </submittedName>
</protein>
<keyword evidence="3" id="KW-1185">Reference proteome</keyword>
<keyword evidence="1" id="KW-0472">Membrane</keyword>
<evidence type="ECO:0000313" key="3">
    <source>
        <dbReference type="Proteomes" id="UP000753802"/>
    </source>
</evidence>
<evidence type="ECO:0000256" key="1">
    <source>
        <dbReference type="SAM" id="Phobius"/>
    </source>
</evidence>
<feature type="transmembrane region" description="Helical" evidence="1">
    <location>
        <begin position="12"/>
        <end position="33"/>
    </location>
</feature>
<dbReference type="EMBL" id="JAACJS010000011">
    <property type="protein sequence ID" value="NCI49764.1"/>
    <property type="molecule type" value="Genomic_DNA"/>
</dbReference>
<feature type="transmembrane region" description="Helical" evidence="1">
    <location>
        <begin position="185"/>
        <end position="207"/>
    </location>
</feature>
<organism evidence="2 3">
    <name type="scientific">Sediminibacterium roseum</name>
    <dbReference type="NCBI Taxonomy" id="1978412"/>
    <lineage>
        <taxon>Bacteria</taxon>
        <taxon>Pseudomonadati</taxon>
        <taxon>Bacteroidota</taxon>
        <taxon>Chitinophagia</taxon>
        <taxon>Chitinophagales</taxon>
        <taxon>Chitinophagaceae</taxon>
        <taxon>Sediminibacterium</taxon>
    </lineage>
</organism>
<feature type="transmembrane region" description="Helical" evidence="1">
    <location>
        <begin position="145"/>
        <end position="165"/>
    </location>
</feature>